<keyword evidence="8" id="KW-0472">Membrane</keyword>
<dbReference type="PANTHER" id="PTHR24304:SF2">
    <property type="entry name" value="24-HYDROXYCHOLESTEROL 7-ALPHA-HYDROXYLASE"/>
    <property type="match status" value="1"/>
</dbReference>
<dbReference type="GO" id="GO:0020037">
    <property type="term" value="F:heme binding"/>
    <property type="evidence" value="ECO:0007669"/>
    <property type="project" value="InterPro"/>
</dbReference>
<evidence type="ECO:0000256" key="3">
    <source>
        <dbReference type="ARBA" id="ARBA00022617"/>
    </source>
</evidence>
<dbReference type="InterPro" id="IPR001128">
    <property type="entry name" value="Cyt_P450"/>
</dbReference>
<dbReference type="Gene3D" id="1.10.630.10">
    <property type="entry name" value="Cytochrome P450"/>
    <property type="match status" value="1"/>
</dbReference>
<dbReference type="GO" id="GO:0005506">
    <property type="term" value="F:iron ion binding"/>
    <property type="evidence" value="ECO:0007669"/>
    <property type="project" value="InterPro"/>
</dbReference>
<evidence type="ECO:0000256" key="1">
    <source>
        <dbReference type="ARBA" id="ARBA00001971"/>
    </source>
</evidence>
<dbReference type="Proteomes" id="UP001321760">
    <property type="component" value="Unassembled WGS sequence"/>
</dbReference>
<keyword evidence="6" id="KW-0560">Oxidoreductase</keyword>
<name>A0AAV9G5U9_9PEZI</name>
<dbReference type="PRINTS" id="PR00465">
    <property type="entry name" value="EP450IV"/>
</dbReference>
<reference evidence="9" key="1">
    <citation type="journal article" date="2023" name="Mol. Phylogenet. Evol.">
        <title>Genome-scale phylogeny and comparative genomics of the fungal order Sordariales.</title>
        <authorList>
            <person name="Hensen N."/>
            <person name="Bonometti L."/>
            <person name="Westerberg I."/>
            <person name="Brannstrom I.O."/>
            <person name="Guillou S."/>
            <person name="Cros-Aarteil S."/>
            <person name="Calhoun S."/>
            <person name="Haridas S."/>
            <person name="Kuo A."/>
            <person name="Mondo S."/>
            <person name="Pangilinan J."/>
            <person name="Riley R."/>
            <person name="LaButti K."/>
            <person name="Andreopoulos B."/>
            <person name="Lipzen A."/>
            <person name="Chen C."/>
            <person name="Yan M."/>
            <person name="Daum C."/>
            <person name="Ng V."/>
            <person name="Clum A."/>
            <person name="Steindorff A."/>
            <person name="Ohm R.A."/>
            <person name="Martin F."/>
            <person name="Silar P."/>
            <person name="Natvig D.O."/>
            <person name="Lalanne C."/>
            <person name="Gautier V."/>
            <person name="Ament-Velasquez S.L."/>
            <person name="Kruys A."/>
            <person name="Hutchinson M.I."/>
            <person name="Powell A.J."/>
            <person name="Barry K."/>
            <person name="Miller A.N."/>
            <person name="Grigoriev I.V."/>
            <person name="Debuchy R."/>
            <person name="Gladieux P."/>
            <person name="Hiltunen Thoren M."/>
            <person name="Johannesson H."/>
        </authorList>
    </citation>
    <scope>NUCLEOTIDE SEQUENCE</scope>
    <source>
        <strain evidence="9">PSN243</strain>
    </source>
</reference>
<proteinExistence type="inferred from homology"/>
<keyword evidence="10" id="KW-1185">Reference proteome</keyword>
<evidence type="ECO:0000313" key="10">
    <source>
        <dbReference type="Proteomes" id="UP001321760"/>
    </source>
</evidence>
<protein>
    <submittedName>
        <fullName evidence="9">Cholesterol 7-alpha-monooxygenase 4</fullName>
    </submittedName>
</protein>
<dbReference type="CDD" id="cd11040">
    <property type="entry name" value="CYP7_CYP8-like"/>
    <property type="match status" value="1"/>
</dbReference>
<evidence type="ECO:0000256" key="6">
    <source>
        <dbReference type="ARBA" id="ARBA00023033"/>
    </source>
</evidence>
<feature type="binding site" description="axial binding residue" evidence="7">
    <location>
        <position position="479"/>
    </location>
    <ligand>
        <name>heme</name>
        <dbReference type="ChEBI" id="CHEBI:30413"/>
    </ligand>
    <ligandPart>
        <name>Fe</name>
        <dbReference type="ChEBI" id="CHEBI:18248"/>
    </ligandPart>
</feature>
<dbReference type="Pfam" id="PF00067">
    <property type="entry name" value="p450"/>
    <property type="match status" value="1"/>
</dbReference>
<accession>A0AAV9G5U9</accession>
<comment type="cofactor">
    <cofactor evidence="1 7">
        <name>heme</name>
        <dbReference type="ChEBI" id="CHEBI:30413"/>
    </cofactor>
</comment>
<dbReference type="PANTHER" id="PTHR24304">
    <property type="entry name" value="CYTOCHROME P450 FAMILY 7"/>
    <property type="match status" value="1"/>
</dbReference>
<evidence type="ECO:0000256" key="4">
    <source>
        <dbReference type="ARBA" id="ARBA00022723"/>
    </source>
</evidence>
<keyword evidence="3 7" id="KW-0349">Heme</keyword>
<gene>
    <name evidence="9" type="ORF">QBC34DRAFT_477043</name>
</gene>
<keyword evidence="6" id="KW-0503">Monooxygenase</keyword>
<evidence type="ECO:0000256" key="2">
    <source>
        <dbReference type="ARBA" id="ARBA00010617"/>
    </source>
</evidence>
<dbReference type="GO" id="GO:0016705">
    <property type="term" value="F:oxidoreductase activity, acting on paired donors, with incorporation or reduction of molecular oxygen"/>
    <property type="evidence" value="ECO:0007669"/>
    <property type="project" value="InterPro"/>
</dbReference>
<sequence length="546" mass="60600">MKNATVAAASLPETLTPTVIIGLSLLVLVVTLLVRPANGKSPPMLGELIPYFSNTYQFAADTQGFLDRAKKLLIGSKSSIVGYHLAGRNAYLVTGAANIQNFFRSTPSIDFERFFIYVLINVMGATPKDVAKFANDKTGRLATPLPGSETPPQGQRYWASLHAIMHKYLSQKRYTDGLATIYERFFSAEMDGHFPLGEPIEVAISSMIKRRMVKVAMLSFQGKRIFEVEPHIVDAMWGYDEVIPRLLFGPPRWLFRKTYATADRFCNAVLRYYQDAHAAFDWDGPDAEADWDPIFGSRFNREFCKWMKESDFDPRTCGGLEGVVAIMASNANTTPVTTWMLIHILSSPALVSAVREEVASALSPHPTTGLPTFNIQALTSLPLLQSIYTETLRLHVSVNIMREVIKPLDIAGYTLAPGSIIQAPTSVAHFDEEVWAVDGHPASEFYAERHIKVVDGKRAFECAGKGSNLFPFGGGVVMCPGRHFAKQEILLTVAMLLSKFEIEFVEWVRVDDGKPAGRAPRDDTRQAGAGGMHPDVDMKVRMTRVW</sequence>
<dbReference type="SUPFAM" id="SSF48264">
    <property type="entry name" value="Cytochrome P450"/>
    <property type="match status" value="1"/>
</dbReference>
<dbReference type="InterPro" id="IPR050529">
    <property type="entry name" value="CYP450_sterol_14alpha_dmase"/>
</dbReference>
<keyword evidence="8" id="KW-0812">Transmembrane</keyword>
<keyword evidence="4 7" id="KW-0479">Metal-binding</keyword>
<comment type="similarity">
    <text evidence="2">Belongs to the cytochrome P450 family.</text>
</comment>
<evidence type="ECO:0000256" key="5">
    <source>
        <dbReference type="ARBA" id="ARBA00023004"/>
    </source>
</evidence>
<dbReference type="InterPro" id="IPR036396">
    <property type="entry name" value="Cyt_P450_sf"/>
</dbReference>
<dbReference type="EMBL" id="MU865991">
    <property type="protein sequence ID" value="KAK4443538.1"/>
    <property type="molecule type" value="Genomic_DNA"/>
</dbReference>
<feature type="transmembrane region" description="Helical" evidence="8">
    <location>
        <begin position="15"/>
        <end position="34"/>
    </location>
</feature>
<keyword evidence="5 7" id="KW-0408">Iron</keyword>
<comment type="caution">
    <text evidence="9">The sequence shown here is derived from an EMBL/GenBank/DDBJ whole genome shotgun (WGS) entry which is preliminary data.</text>
</comment>
<evidence type="ECO:0000256" key="7">
    <source>
        <dbReference type="PIRSR" id="PIRSR602403-1"/>
    </source>
</evidence>
<reference evidence="9" key="2">
    <citation type="submission" date="2023-05" db="EMBL/GenBank/DDBJ databases">
        <authorList>
            <consortium name="Lawrence Berkeley National Laboratory"/>
            <person name="Steindorff A."/>
            <person name="Hensen N."/>
            <person name="Bonometti L."/>
            <person name="Westerberg I."/>
            <person name="Brannstrom I.O."/>
            <person name="Guillou S."/>
            <person name="Cros-Aarteil S."/>
            <person name="Calhoun S."/>
            <person name="Haridas S."/>
            <person name="Kuo A."/>
            <person name="Mondo S."/>
            <person name="Pangilinan J."/>
            <person name="Riley R."/>
            <person name="Labutti K."/>
            <person name="Andreopoulos B."/>
            <person name="Lipzen A."/>
            <person name="Chen C."/>
            <person name="Yanf M."/>
            <person name="Daum C."/>
            <person name="Ng V."/>
            <person name="Clum A."/>
            <person name="Ohm R."/>
            <person name="Martin F."/>
            <person name="Silar P."/>
            <person name="Natvig D."/>
            <person name="Lalanne C."/>
            <person name="Gautier V."/>
            <person name="Ament-Velasquez S.L."/>
            <person name="Kruys A."/>
            <person name="Hutchinson M.I."/>
            <person name="Powell A.J."/>
            <person name="Barry K."/>
            <person name="Miller A.N."/>
            <person name="Grigoriev I.V."/>
            <person name="Debuchy R."/>
            <person name="Gladieux P."/>
            <person name="Thoren M.H."/>
            <person name="Johannesson H."/>
        </authorList>
    </citation>
    <scope>NUCLEOTIDE SEQUENCE</scope>
    <source>
        <strain evidence="9">PSN243</strain>
    </source>
</reference>
<evidence type="ECO:0000313" key="9">
    <source>
        <dbReference type="EMBL" id="KAK4443538.1"/>
    </source>
</evidence>
<dbReference type="GO" id="GO:0008395">
    <property type="term" value="F:steroid hydroxylase activity"/>
    <property type="evidence" value="ECO:0007669"/>
    <property type="project" value="TreeGrafter"/>
</dbReference>
<evidence type="ECO:0000256" key="8">
    <source>
        <dbReference type="SAM" id="Phobius"/>
    </source>
</evidence>
<dbReference type="AlphaFoldDB" id="A0AAV9G5U9"/>
<organism evidence="9 10">
    <name type="scientific">Podospora aff. communis PSN243</name>
    <dbReference type="NCBI Taxonomy" id="3040156"/>
    <lineage>
        <taxon>Eukaryota</taxon>
        <taxon>Fungi</taxon>
        <taxon>Dikarya</taxon>
        <taxon>Ascomycota</taxon>
        <taxon>Pezizomycotina</taxon>
        <taxon>Sordariomycetes</taxon>
        <taxon>Sordariomycetidae</taxon>
        <taxon>Sordariales</taxon>
        <taxon>Podosporaceae</taxon>
        <taxon>Podospora</taxon>
    </lineage>
</organism>
<keyword evidence="8" id="KW-1133">Transmembrane helix</keyword>
<dbReference type="InterPro" id="IPR002403">
    <property type="entry name" value="Cyt_P450_E_grp-IV"/>
</dbReference>